<dbReference type="NCBIfam" id="TIGR01764">
    <property type="entry name" value="excise"/>
    <property type="match status" value="1"/>
</dbReference>
<dbReference type="AlphaFoldDB" id="B8JHN4"/>
<dbReference type="EMBL" id="CP001359">
    <property type="protein sequence ID" value="ACL66746.1"/>
    <property type="molecule type" value="Genomic_DNA"/>
</dbReference>
<dbReference type="SUPFAM" id="SSF46955">
    <property type="entry name" value="Putative DNA-binding domain"/>
    <property type="match status" value="1"/>
</dbReference>
<dbReference type="Pfam" id="PF12728">
    <property type="entry name" value="HTH_17"/>
    <property type="match status" value="1"/>
</dbReference>
<sequence>MSTSTVPALGSPLLTAEQVAAHLACSVELVYKLRRLGKLPAVKLGALYRWRPEVLRRYLDTAEE</sequence>
<dbReference type="HOGENOM" id="CLU_2857829_0_0_7"/>
<dbReference type="RefSeq" id="WP_015934554.1">
    <property type="nucleotide sequence ID" value="NC_011891.1"/>
</dbReference>
<name>B8JHN4_ANAD2</name>
<gene>
    <name evidence="2" type="ordered locus">A2cp1_3416</name>
</gene>
<proteinExistence type="predicted"/>
<keyword evidence="3" id="KW-1185">Reference proteome</keyword>
<evidence type="ECO:0000259" key="1">
    <source>
        <dbReference type="Pfam" id="PF12728"/>
    </source>
</evidence>
<evidence type="ECO:0000313" key="2">
    <source>
        <dbReference type="EMBL" id="ACL66746.1"/>
    </source>
</evidence>
<dbReference type="Proteomes" id="UP000007089">
    <property type="component" value="Chromosome"/>
</dbReference>
<feature type="domain" description="Helix-turn-helix" evidence="1">
    <location>
        <begin position="13"/>
        <end position="60"/>
    </location>
</feature>
<organism evidence="2 3">
    <name type="scientific">Anaeromyxobacter dehalogenans (strain ATCC BAA-258 / DSM 21875 / 2CP-1)</name>
    <dbReference type="NCBI Taxonomy" id="455488"/>
    <lineage>
        <taxon>Bacteria</taxon>
        <taxon>Pseudomonadati</taxon>
        <taxon>Myxococcota</taxon>
        <taxon>Myxococcia</taxon>
        <taxon>Myxococcales</taxon>
        <taxon>Cystobacterineae</taxon>
        <taxon>Anaeromyxobacteraceae</taxon>
        <taxon>Anaeromyxobacter</taxon>
    </lineage>
</organism>
<reference evidence="2" key="1">
    <citation type="submission" date="2009-01" db="EMBL/GenBank/DDBJ databases">
        <title>Complete sequence of Anaeromyxobacter dehalogenans 2CP-1.</title>
        <authorList>
            <consortium name="US DOE Joint Genome Institute"/>
            <person name="Lucas S."/>
            <person name="Copeland A."/>
            <person name="Lapidus A."/>
            <person name="Glavina del Rio T."/>
            <person name="Dalin E."/>
            <person name="Tice H."/>
            <person name="Bruce D."/>
            <person name="Goodwin L."/>
            <person name="Pitluck S."/>
            <person name="Saunders E."/>
            <person name="Brettin T."/>
            <person name="Detter J.C."/>
            <person name="Han C."/>
            <person name="Larimer F."/>
            <person name="Land M."/>
            <person name="Hauser L."/>
            <person name="Kyrpides N."/>
            <person name="Ovchinnikova G."/>
            <person name="Beliaev A.S."/>
            <person name="Richardson P."/>
        </authorList>
    </citation>
    <scope>NUCLEOTIDE SEQUENCE</scope>
    <source>
        <strain evidence="2">2CP-1</strain>
    </source>
</reference>
<accession>B8JHN4</accession>
<dbReference type="InterPro" id="IPR010093">
    <property type="entry name" value="SinI_DNA-bd"/>
</dbReference>
<dbReference type="GO" id="GO:0003677">
    <property type="term" value="F:DNA binding"/>
    <property type="evidence" value="ECO:0007669"/>
    <property type="project" value="InterPro"/>
</dbReference>
<protein>
    <submittedName>
        <fullName evidence="2">DNA binding domain protein, excisionase family</fullName>
    </submittedName>
</protein>
<dbReference type="InterPro" id="IPR009061">
    <property type="entry name" value="DNA-bd_dom_put_sf"/>
</dbReference>
<evidence type="ECO:0000313" key="3">
    <source>
        <dbReference type="Proteomes" id="UP000007089"/>
    </source>
</evidence>
<dbReference type="InterPro" id="IPR041657">
    <property type="entry name" value="HTH_17"/>
</dbReference>
<dbReference type="KEGG" id="acp:A2cp1_3416"/>